<reference evidence="2 3" key="1">
    <citation type="submission" date="2020-05" db="EMBL/GenBank/DDBJ databases">
        <title>Actinomadura verrucosospora NRRL-B18236 (PFL_A860) Genome sequencing and assembly.</title>
        <authorList>
            <person name="Samborskyy M."/>
        </authorList>
    </citation>
    <scope>NUCLEOTIDE SEQUENCE [LARGE SCALE GENOMIC DNA]</scope>
    <source>
        <strain evidence="2 3">NRRL:B18236</strain>
    </source>
</reference>
<evidence type="ECO:0000256" key="1">
    <source>
        <dbReference type="SAM" id="Phobius"/>
    </source>
</evidence>
<keyword evidence="3" id="KW-1185">Reference proteome</keyword>
<sequence>MEAAILGVGLVWLLVHFGLPIAGLVVALRARRAAPRTGVLLASGFCCKIAAAVLSVGGPLAGALSIDATDGATAVAVIGLADILSRVVEVAGLGLILAGLLVWLRRPRRAPHATDLSGAR</sequence>
<keyword evidence="1" id="KW-1133">Transmembrane helix</keyword>
<evidence type="ECO:0000313" key="3">
    <source>
        <dbReference type="Proteomes" id="UP000501240"/>
    </source>
</evidence>
<gene>
    <name evidence="2" type="ORF">ACTIVE_0231</name>
</gene>
<feature type="transmembrane region" description="Helical" evidence="1">
    <location>
        <begin position="40"/>
        <end position="63"/>
    </location>
</feature>
<dbReference type="Proteomes" id="UP000501240">
    <property type="component" value="Chromosome"/>
</dbReference>
<dbReference type="AlphaFoldDB" id="A0A7D3ZC10"/>
<feature type="transmembrane region" description="Helical" evidence="1">
    <location>
        <begin position="83"/>
        <end position="104"/>
    </location>
</feature>
<organism evidence="2 3">
    <name type="scientific">Actinomadura verrucosospora</name>
    <dbReference type="NCBI Taxonomy" id="46165"/>
    <lineage>
        <taxon>Bacteria</taxon>
        <taxon>Bacillati</taxon>
        <taxon>Actinomycetota</taxon>
        <taxon>Actinomycetes</taxon>
        <taxon>Streptosporangiales</taxon>
        <taxon>Thermomonosporaceae</taxon>
        <taxon>Actinomadura</taxon>
    </lineage>
</organism>
<evidence type="ECO:0000313" key="2">
    <source>
        <dbReference type="EMBL" id="QKG18597.1"/>
    </source>
</evidence>
<dbReference type="EMBL" id="CP053892">
    <property type="protein sequence ID" value="QKG18597.1"/>
    <property type="molecule type" value="Genomic_DNA"/>
</dbReference>
<feature type="transmembrane region" description="Helical" evidence="1">
    <location>
        <begin position="6"/>
        <end position="28"/>
    </location>
</feature>
<dbReference type="RefSeq" id="WP_173091932.1">
    <property type="nucleotide sequence ID" value="NZ_CP053892.1"/>
</dbReference>
<name>A0A7D3ZC10_ACTVE</name>
<accession>A0A7D3ZC10</accession>
<keyword evidence="1" id="KW-0472">Membrane</keyword>
<proteinExistence type="predicted"/>
<protein>
    <submittedName>
        <fullName evidence="2">Uncharacterized protein</fullName>
    </submittedName>
</protein>
<keyword evidence="1" id="KW-0812">Transmembrane</keyword>